<sequence length="61" mass="6314">VVSTNSDPPATDPTTIASTVVIAISLLSAARFRFCSGLLSPTTLTFGKPFTSKKYGYGGAM</sequence>
<comment type="caution">
    <text evidence="2">The sequence shown here is derived from an EMBL/GenBank/DDBJ whole genome shotgun (WGS) entry which is preliminary data.</text>
</comment>
<keyword evidence="1" id="KW-1133">Transmembrane helix</keyword>
<accession>A0A0F8XJM3</accession>
<keyword evidence="1" id="KW-0472">Membrane</keyword>
<gene>
    <name evidence="2" type="ORF">LCGC14_2935090</name>
</gene>
<organism evidence="2">
    <name type="scientific">marine sediment metagenome</name>
    <dbReference type="NCBI Taxonomy" id="412755"/>
    <lineage>
        <taxon>unclassified sequences</taxon>
        <taxon>metagenomes</taxon>
        <taxon>ecological metagenomes</taxon>
    </lineage>
</organism>
<protein>
    <submittedName>
        <fullName evidence="2">Uncharacterized protein</fullName>
    </submittedName>
</protein>
<dbReference type="EMBL" id="LAZR01058699">
    <property type="protein sequence ID" value="KKK69332.1"/>
    <property type="molecule type" value="Genomic_DNA"/>
</dbReference>
<name>A0A0F8XJM3_9ZZZZ</name>
<evidence type="ECO:0000313" key="2">
    <source>
        <dbReference type="EMBL" id="KKK69332.1"/>
    </source>
</evidence>
<reference evidence="2" key="1">
    <citation type="journal article" date="2015" name="Nature">
        <title>Complex archaea that bridge the gap between prokaryotes and eukaryotes.</title>
        <authorList>
            <person name="Spang A."/>
            <person name="Saw J.H."/>
            <person name="Jorgensen S.L."/>
            <person name="Zaremba-Niedzwiedzka K."/>
            <person name="Martijn J."/>
            <person name="Lind A.E."/>
            <person name="van Eijk R."/>
            <person name="Schleper C."/>
            <person name="Guy L."/>
            <person name="Ettema T.J."/>
        </authorList>
    </citation>
    <scope>NUCLEOTIDE SEQUENCE</scope>
</reference>
<keyword evidence="1" id="KW-0812">Transmembrane</keyword>
<feature type="non-terminal residue" evidence="2">
    <location>
        <position position="1"/>
    </location>
</feature>
<dbReference type="AlphaFoldDB" id="A0A0F8XJM3"/>
<feature type="transmembrane region" description="Helical" evidence="1">
    <location>
        <begin position="15"/>
        <end position="34"/>
    </location>
</feature>
<proteinExistence type="predicted"/>
<evidence type="ECO:0000256" key="1">
    <source>
        <dbReference type="SAM" id="Phobius"/>
    </source>
</evidence>